<dbReference type="Pfam" id="PF01569">
    <property type="entry name" value="PAP2"/>
    <property type="match status" value="1"/>
</dbReference>
<dbReference type="CDD" id="cd01610">
    <property type="entry name" value="PAP2_like"/>
    <property type="match status" value="1"/>
</dbReference>
<dbReference type="Gene3D" id="1.20.144.10">
    <property type="entry name" value="Phosphatidic acid phosphatase type 2/haloperoxidase"/>
    <property type="match status" value="1"/>
</dbReference>
<reference evidence="4" key="1">
    <citation type="journal article" date="2019" name="Int. J. Syst. Evol. Microbiol.">
        <title>The Global Catalogue of Microorganisms (GCM) 10K type strain sequencing project: providing services to taxonomists for standard genome sequencing and annotation.</title>
        <authorList>
            <consortium name="The Broad Institute Genomics Platform"/>
            <consortium name="The Broad Institute Genome Sequencing Center for Infectious Disease"/>
            <person name="Wu L."/>
            <person name="Ma J."/>
        </authorList>
    </citation>
    <scope>NUCLEOTIDE SEQUENCE [LARGE SCALE GENOMIC DNA]</scope>
    <source>
        <strain evidence="4">JCM 18283</strain>
    </source>
</reference>
<dbReference type="PANTHER" id="PTHR14969:SF13">
    <property type="entry name" value="AT30094P"/>
    <property type="match status" value="1"/>
</dbReference>
<evidence type="ECO:0000256" key="1">
    <source>
        <dbReference type="SAM" id="SignalP"/>
    </source>
</evidence>
<sequence>MRVVMKCFLLFIFAAVVCFCKPVFAQGWDAKLLNKINPENPNSQYWINTSNSVYWASAAVPAGSLIYGLISGDEKAKHSSFDLFLSLGANMLVTDLMKKSFNRTRPGDKYPNMIYPVSPTTDMSMPSGHTSMAFATATTLSLQYKKWYVTVPAYAWAASVGYSRMYLGKHYPSDVLGGAALGIGAGYASHWLNRKLFKRYYTTPKPYAY</sequence>
<dbReference type="InterPro" id="IPR000326">
    <property type="entry name" value="PAP2/HPO"/>
</dbReference>
<dbReference type="Proteomes" id="UP001501436">
    <property type="component" value="Unassembled WGS sequence"/>
</dbReference>
<keyword evidence="1" id="KW-0732">Signal</keyword>
<proteinExistence type="predicted"/>
<evidence type="ECO:0000259" key="2">
    <source>
        <dbReference type="SMART" id="SM00014"/>
    </source>
</evidence>
<dbReference type="InterPro" id="IPR036938">
    <property type="entry name" value="PAP2/HPO_sf"/>
</dbReference>
<name>A0ABP9G3G4_9SPHI</name>
<accession>A0ABP9G3G4</accession>
<protein>
    <submittedName>
        <fullName evidence="3">Phosphatase PAP2 family protein</fullName>
    </submittedName>
</protein>
<comment type="caution">
    <text evidence="3">The sequence shown here is derived from an EMBL/GenBank/DDBJ whole genome shotgun (WGS) entry which is preliminary data.</text>
</comment>
<feature type="domain" description="Phosphatidic acid phosphatase type 2/haloperoxidase" evidence="2">
    <location>
        <begin position="81"/>
        <end position="190"/>
    </location>
</feature>
<evidence type="ECO:0000313" key="3">
    <source>
        <dbReference type="EMBL" id="GAA4920576.1"/>
    </source>
</evidence>
<gene>
    <name evidence="3" type="ORF">GCM10023313_25440</name>
</gene>
<keyword evidence="4" id="KW-1185">Reference proteome</keyword>
<dbReference type="EMBL" id="BAABJI010000002">
    <property type="protein sequence ID" value="GAA4920576.1"/>
    <property type="molecule type" value="Genomic_DNA"/>
</dbReference>
<dbReference type="PANTHER" id="PTHR14969">
    <property type="entry name" value="SPHINGOSINE-1-PHOSPHATE PHOSPHOHYDROLASE"/>
    <property type="match status" value="1"/>
</dbReference>
<organism evidence="3 4">
    <name type="scientific">Mucilaginibacter defluvii</name>
    <dbReference type="NCBI Taxonomy" id="1196019"/>
    <lineage>
        <taxon>Bacteria</taxon>
        <taxon>Pseudomonadati</taxon>
        <taxon>Bacteroidota</taxon>
        <taxon>Sphingobacteriia</taxon>
        <taxon>Sphingobacteriales</taxon>
        <taxon>Sphingobacteriaceae</taxon>
        <taxon>Mucilaginibacter</taxon>
    </lineage>
</organism>
<feature type="signal peptide" evidence="1">
    <location>
        <begin position="1"/>
        <end position="25"/>
    </location>
</feature>
<dbReference type="SMART" id="SM00014">
    <property type="entry name" value="acidPPc"/>
    <property type="match status" value="1"/>
</dbReference>
<feature type="chain" id="PRO_5047321745" evidence="1">
    <location>
        <begin position="26"/>
        <end position="209"/>
    </location>
</feature>
<dbReference type="SUPFAM" id="SSF48317">
    <property type="entry name" value="Acid phosphatase/Vanadium-dependent haloperoxidase"/>
    <property type="match status" value="1"/>
</dbReference>
<evidence type="ECO:0000313" key="4">
    <source>
        <dbReference type="Proteomes" id="UP001501436"/>
    </source>
</evidence>